<evidence type="ECO:0000256" key="4">
    <source>
        <dbReference type="ARBA" id="ARBA00023163"/>
    </source>
</evidence>
<name>A0A6G4VDT5_9ACTN</name>
<dbReference type="InterPro" id="IPR050389">
    <property type="entry name" value="LysR-type_TF"/>
</dbReference>
<evidence type="ECO:0000256" key="1">
    <source>
        <dbReference type="ARBA" id="ARBA00009437"/>
    </source>
</evidence>
<organism evidence="6 7">
    <name type="scientific">Streptomyces scabichelini</name>
    <dbReference type="NCBI Taxonomy" id="2711217"/>
    <lineage>
        <taxon>Bacteria</taxon>
        <taxon>Bacillati</taxon>
        <taxon>Actinomycetota</taxon>
        <taxon>Actinomycetes</taxon>
        <taxon>Kitasatosporales</taxon>
        <taxon>Streptomycetaceae</taxon>
        <taxon>Streptomyces</taxon>
    </lineage>
</organism>
<dbReference type="CDD" id="cd08417">
    <property type="entry name" value="PBP2_Nitroaromatics_like"/>
    <property type="match status" value="1"/>
</dbReference>
<dbReference type="PANTHER" id="PTHR30118:SF15">
    <property type="entry name" value="TRANSCRIPTIONAL REGULATORY PROTEIN"/>
    <property type="match status" value="1"/>
</dbReference>
<keyword evidence="7" id="KW-1185">Reference proteome</keyword>
<dbReference type="PRINTS" id="PR00039">
    <property type="entry name" value="HTHLYSR"/>
</dbReference>
<feature type="domain" description="HTH lysR-type" evidence="5">
    <location>
        <begin position="13"/>
        <end position="70"/>
    </location>
</feature>
<evidence type="ECO:0000313" key="6">
    <source>
        <dbReference type="EMBL" id="NGO12298.1"/>
    </source>
</evidence>
<dbReference type="InterPro" id="IPR036390">
    <property type="entry name" value="WH_DNA-bd_sf"/>
</dbReference>
<dbReference type="Gene3D" id="3.40.190.10">
    <property type="entry name" value="Periplasmic binding protein-like II"/>
    <property type="match status" value="2"/>
</dbReference>
<dbReference type="InterPro" id="IPR005119">
    <property type="entry name" value="LysR_subst-bd"/>
</dbReference>
<dbReference type="Proteomes" id="UP000472335">
    <property type="component" value="Unassembled WGS sequence"/>
</dbReference>
<dbReference type="Pfam" id="PF00126">
    <property type="entry name" value="HTH_1"/>
    <property type="match status" value="1"/>
</dbReference>
<dbReference type="Pfam" id="PF03466">
    <property type="entry name" value="LysR_substrate"/>
    <property type="match status" value="1"/>
</dbReference>
<proteinExistence type="inferred from homology"/>
<accession>A0A6G4VDT5</accession>
<keyword evidence="4" id="KW-0804">Transcription</keyword>
<dbReference type="AlphaFoldDB" id="A0A6G4VDT5"/>
<comment type="caution">
    <text evidence="6">The sequence shown here is derived from an EMBL/GenBank/DDBJ whole genome shotgun (WGS) entry which is preliminary data.</text>
</comment>
<dbReference type="PANTHER" id="PTHR30118">
    <property type="entry name" value="HTH-TYPE TRANSCRIPTIONAL REGULATOR LEUO-RELATED"/>
    <property type="match status" value="1"/>
</dbReference>
<dbReference type="InterPro" id="IPR036388">
    <property type="entry name" value="WH-like_DNA-bd_sf"/>
</dbReference>
<dbReference type="SUPFAM" id="SSF53850">
    <property type="entry name" value="Periplasmic binding protein-like II"/>
    <property type="match status" value="1"/>
</dbReference>
<reference evidence="6 7" key="1">
    <citation type="submission" date="2020-02" db="EMBL/GenBank/DDBJ databases">
        <title>Whole-genome analyses of novel actinobacteria.</title>
        <authorList>
            <person name="Sahin N."/>
            <person name="Gencbay T."/>
        </authorList>
    </citation>
    <scope>NUCLEOTIDE SEQUENCE [LARGE SCALE GENOMIC DNA]</scope>
    <source>
        <strain evidence="6 7">HC44</strain>
    </source>
</reference>
<dbReference type="SUPFAM" id="SSF46785">
    <property type="entry name" value="Winged helix' DNA-binding domain"/>
    <property type="match status" value="1"/>
</dbReference>
<keyword evidence="3" id="KW-0238">DNA-binding</keyword>
<evidence type="ECO:0000256" key="2">
    <source>
        <dbReference type="ARBA" id="ARBA00023015"/>
    </source>
</evidence>
<protein>
    <submittedName>
        <fullName evidence="6">LysR family transcriptional regulator</fullName>
    </submittedName>
</protein>
<dbReference type="Gene3D" id="1.10.10.10">
    <property type="entry name" value="Winged helix-like DNA-binding domain superfamily/Winged helix DNA-binding domain"/>
    <property type="match status" value="1"/>
</dbReference>
<dbReference type="RefSeq" id="WP_165264693.1">
    <property type="nucleotide sequence ID" value="NZ_JAAKZY010000135.1"/>
</dbReference>
<dbReference type="EMBL" id="JAAKZY010000135">
    <property type="protein sequence ID" value="NGO12298.1"/>
    <property type="molecule type" value="Genomic_DNA"/>
</dbReference>
<dbReference type="InterPro" id="IPR037402">
    <property type="entry name" value="YidZ_PBP2"/>
</dbReference>
<evidence type="ECO:0000256" key="3">
    <source>
        <dbReference type="ARBA" id="ARBA00023125"/>
    </source>
</evidence>
<dbReference type="InterPro" id="IPR000847">
    <property type="entry name" value="LysR_HTH_N"/>
</dbReference>
<evidence type="ECO:0000313" key="7">
    <source>
        <dbReference type="Proteomes" id="UP000472335"/>
    </source>
</evidence>
<gene>
    <name evidence="6" type="ORF">G5C60_32995</name>
</gene>
<comment type="similarity">
    <text evidence="1">Belongs to the LysR transcriptional regulatory family.</text>
</comment>
<sequence length="318" mass="35222">MPTTNAPLDLNRVDLNLLVAFDALMAERSVTAAAARLSVGQPAMSSTLARLRKLLNDPILVRQGRTMVATPVAESLVQPVHKTLTDIKSLLSQRDSFDPGTNHRTYSVMATSYSAVAVLHPLLAQLPTEAPNVRLRIQPFAEEYAEQLARDQIDLVIVPREMVPSGLDVCSEAAYTDCYMLAVDQEHPDVGESISVEEFSELPYLAISPDRRPALAELQLDMLGIPRRVEVTTSFEIAPFLIRGTRLITLIPRTFGRRIAPATGLRLLEPPMELPWATEMMVWTKRMDDDPGHAWLRQRMHHFADAYVQGTPPAPAAG</sequence>
<evidence type="ECO:0000259" key="5">
    <source>
        <dbReference type="PROSITE" id="PS50931"/>
    </source>
</evidence>
<dbReference type="GO" id="GO:0003700">
    <property type="term" value="F:DNA-binding transcription factor activity"/>
    <property type="evidence" value="ECO:0007669"/>
    <property type="project" value="InterPro"/>
</dbReference>
<keyword evidence="2" id="KW-0805">Transcription regulation</keyword>
<dbReference type="GO" id="GO:0003677">
    <property type="term" value="F:DNA binding"/>
    <property type="evidence" value="ECO:0007669"/>
    <property type="project" value="UniProtKB-KW"/>
</dbReference>
<dbReference type="PROSITE" id="PS50931">
    <property type="entry name" value="HTH_LYSR"/>
    <property type="match status" value="1"/>
</dbReference>